<dbReference type="PANTHER" id="PTHR44858">
    <property type="entry name" value="TETRATRICOPEPTIDE REPEAT PROTEIN 6"/>
    <property type="match status" value="1"/>
</dbReference>
<dbReference type="RefSeq" id="WP_119756478.1">
    <property type="nucleotide sequence ID" value="NZ_CP032382.1"/>
</dbReference>
<dbReference type="InterPro" id="IPR011990">
    <property type="entry name" value="TPR-like_helical_dom_sf"/>
</dbReference>
<accession>A0A385SPZ2</accession>
<keyword evidence="5" id="KW-1185">Reference proteome</keyword>
<keyword evidence="2 3" id="KW-0802">TPR repeat</keyword>
<proteinExistence type="predicted"/>
<dbReference type="SMART" id="SM00028">
    <property type="entry name" value="TPR"/>
    <property type="match status" value="3"/>
</dbReference>
<organism evidence="4 5">
    <name type="scientific">Chryseolinea soli</name>
    <dbReference type="NCBI Taxonomy" id="2321403"/>
    <lineage>
        <taxon>Bacteria</taxon>
        <taxon>Pseudomonadati</taxon>
        <taxon>Bacteroidota</taxon>
        <taxon>Cytophagia</taxon>
        <taxon>Cytophagales</taxon>
        <taxon>Fulvivirgaceae</taxon>
        <taxon>Chryseolinea</taxon>
    </lineage>
</organism>
<evidence type="ECO:0000256" key="1">
    <source>
        <dbReference type="ARBA" id="ARBA00022737"/>
    </source>
</evidence>
<protein>
    <submittedName>
        <fullName evidence="4">Uncharacterized protein</fullName>
    </submittedName>
</protein>
<dbReference type="OrthoDB" id="9769030at2"/>
<dbReference type="SUPFAM" id="SSF48452">
    <property type="entry name" value="TPR-like"/>
    <property type="match status" value="1"/>
</dbReference>
<dbReference type="Pfam" id="PF13432">
    <property type="entry name" value="TPR_16"/>
    <property type="match status" value="1"/>
</dbReference>
<dbReference type="PANTHER" id="PTHR44858:SF1">
    <property type="entry name" value="UDP-N-ACETYLGLUCOSAMINE--PEPTIDE N-ACETYLGLUCOSAMINYLTRANSFERASE SPINDLY-RELATED"/>
    <property type="match status" value="1"/>
</dbReference>
<dbReference type="PROSITE" id="PS50005">
    <property type="entry name" value="TPR"/>
    <property type="match status" value="2"/>
</dbReference>
<evidence type="ECO:0000313" key="4">
    <source>
        <dbReference type="EMBL" id="AYB33239.1"/>
    </source>
</evidence>
<dbReference type="Pfam" id="PF13431">
    <property type="entry name" value="TPR_17"/>
    <property type="match status" value="1"/>
</dbReference>
<dbReference type="KEGG" id="chk:D4L85_22825"/>
<evidence type="ECO:0000256" key="2">
    <source>
        <dbReference type="ARBA" id="ARBA00022803"/>
    </source>
</evidence>
<dbReference type="Gene3D" id="1.25.40.10">
    <property type="entry name" value="Tetratricopeptide repeat domain"/>
    <property type="match status" value="1"/>
</dbReference>
<name>A0A385SPZ2_9BACT</name>
<sequence>MAKVVKFPLPTPEKFGPVRVEKKKDVPTENKAGQLNLFTGAKIVRLHQLTEFEEALITDNQGDSNGARKLYLKAIEEGEALADAYCNLGIIEWQEGNTTKAIDSFTLSLKNEPRHFEAHYNLANLYGEIGNFPLAKVHYEVSIEVEPTFPNSYFNLALTLAMNKEFDAAVKALSQYRQLTSPENHQQADDLIRKFQEAR</sequence>
<dbReference type="InterPro" id="IPR050498">
    <property type="entry name" value="Ycf3"/>
</dbReference>
<gene>
    <name evidence="4" type="ORF">D4L85_22825</name>
</gene>
<evidence type="ECO:0000313" key="5">
    <source>
        <dbReference type="Proteomes" id="UP000266183"/>
    </source>
</evidence>
<feature type="repeat" description="TPR" evidence="3">
    <location>
        <begin position="116"/>
        <end position="149"/>
    </location>
</feature>
<dbReference type="InterPro" id="IPR019734">
    <property type="entry name" value="TPR_rpt"/>
</dbReference>
<reference evidence="5" key="1">
    <citation type="submission" date="2018-09" db="EMBL/GenBank/DDBJ databases">
        <title>Chryseolinea sp. KIS68-18 isolated from soil.</title>
        <authorList>
            <person name="Weon H.-Y."/>
            <person name="Kwon S.-W."/>
            <person name="Lee S.A."/>
        </authorList>
    </citation>
    <scope>NUCLEOTIDE SEQUENCE [LARGE SCALE GENOMIC DNA]</scope>
    <source>
        <strain evidence="5">KIS68-18</strain>
    </source>
</reference>
<dbReference type="EMBL" id="CP032382">
    <property type="protein sequence ID" value="AYB33239.1"/>
    <property type="molecule type" value="Genomic_DNA"/>
</dbReference>
<evidence type="ECO:0000256" key="3">
    <source>
        <dbReference type="PROSITE-ProRule" id="PRU00339"/>
    </source>
</evidence>
<keyword evidence="1" id="KW-0677">Repeat</keyword>
<dbReference type="AlphaFoldDB" id="A0A385SPZ2"/>
<dbReference type="Proteomes" id="UP000266183">
    <property type="component" value="Chromosome"/>
</dbReference>
<feature type="repeat" description="TPR" evidence="3">
    <location>
        <begin position="82"/>
        <end position="115"/>
    </location>
</feature>